<evidence type="ECO:0000313" key="13">
    <source>
        <dbReference type="EMBL" id="NYI03218.1"/>
    </source>
</evidence>
<dbReference type="GO" id="GO:0022857">
    <property type="term" value="F:transmembrane transporter activity"/>
    <property type="evidence" value="ECO:0007669"/>
    <property type="project" value="InterPro"/>
</dbReference>
<keyword evidence="3" id="KW-1003">Cell membrane</keyword>
<evidence type="ECO:0000313" key="14">
    <source>
        <dbReference type="Proteomes" id="UP000567795"/>
    </source>
</evidence>
<feature type="transmembrane region" description="Helical" evidence="12">
    <location>
        <begin position="327"/>
        <end position="349"/>
    </location>
</feature>
<dbReference type="GO" id="GO:0005886">
    <property type="term" value="C:plasma membrane"/>
    <property type="evidence" value="ECO:0007669"/>
    <property type="project" value="UniProtKB-SubCell"/>
</dbReference>
<keyword evidence="6 12" id="KW-0812">Transmembrane</keyword>
<evidence type="ECO:0000256" key="11">
    <source>
        <dbReference type="SAM" id="MobiDB-lite"/>
    </source>
</evidence>
<evidence type="ECO:0000256" key="2">
    <source>
        <dbReference type="ARBA" id="ARBA00022448"/>
    </source>
</evidence>
<evidence type="ECO:0000256" key="12">
    <source>
        <dbReference type="SAM" id="Phobius"/>
    </source>
</evidence>
<feature type="compositionally biased region" description="Low complexity" evidence="11">
    <location>
        <begin position="19"/>
        <end position="30"/>
    </location>
</feature>
<keyword evidence="2" id="KW-0813">Transport</keyword>
<reference evidence="13 14" key="1">
    <citation type="submission" date="2020-07" db="EMBL/GenBank/DDBJ databases">
        <title>Sequencing the genomes of 1000 actinobacteria strains.</title>
        <authorList>
            <person name="Klenk H.-P."/>
        </authorList>
    </citation>
    <scope>NUCLEOTIDE SEQUENCE [LARGE SCALE GENOMIC DNA]</scope>
    <source>
        <strain evidence="13 14">DSM 42178</strain>
    </source>
</reference>
<dbReference type="AlphaFoldDB" id="A0A852ZYQ1"/>
<evidence type="ECO:0000256" key="1">
    <source>
        <dbReference type="ARBA" id="ARBA00004651"/>
    </source>
</evidence>
<dbReference type="PANTHER" id="PTHR32196:SF32">
    <property type="entry name" value="XYLOSE TRANSPORT SYSTEM PERMEASE PROTEIN XYLH"/>
    <property type="match status" value="1"/>
</dbReference>
<comment type="caution">
    <text evidence="13">The sequence shown here is derived from an EMBL/GenBank/DDBJ whole genome shotgun (WGS) entry which is preliminary data.</text>
</comment>
<accession>A0A852ZYQ1</accession>
<feature type="transmembrane region" description="Helical" evidence="12">
    <location>
        <begin position="212"/>
        <end position="233"/>
    </location>
</feature>
<dbReference type="PANTHER" id="PTHR32196">
    <property type="entry name" value="ABC TRANSPORTER PERMEASE PROTEIN YPHD-RELATED-RELATED"/>
    <property type="match status" value="1"/>
</dbReference>
<evidence type="ECO:0000256" key="9">
    <source>
        <dbReference type="ARBA" id="ARBA00035611"/>
    </source>
</evidence>
<comment type="subcellular location">
    <subcellularLocation>
        <location evidence="1">Cell membrane</location>
        <topology evidence="1">Multi-pass membrane protein</topology>
    </subcellularLocation>
</comment>
<organism evidence="13 14">
    <name type="scientific">Allostreptomyces psammosilenae</name>
    <dbReference type="NCBI Taxonomy" id="1892865"/>
    <lineage>
        <taxon>Bacteria</taxon>
        <taxon>Bacillati</taxon>
        <taxon>Actinomycetota</taxon>
        <taxon>Actinomycetes</taxon>
        <taxon>Kitasatosporales</taxon>
        <taxon>Streptomycetaceae</taxon>
        <taxon>Allostreptomyces</taxon>
    </lineage>
</organism>
<dbReference type="RefSeq" id="WP_179812313.1">
    <property type="nucleotide sequence ID" value="NZ_JACBZD010000001.1"/>
</dbReference>
<feature type="transmembrane region" description="Helical" evidence="12">
    <location>
        <begin position="407"/>
        <end position="426"/>
    </location>
</feature>
<keyword evidence="4" id="KW-0997">Cell inner membrane</keyword>
<keyword evidence="8 12" id="KW-0472">Membrane</keyword>
<comment type="function">
    <text evidence="9">Part of the binding-protein-dependent transport system for D-xylose. Probably responsible for the translocation of the substrate across the membrane.</text>
</comment>
<feature type="transmembrane region" description="Helical" evidence="12">
    <location>
        <begin position="254"/>
        <end position="272"/>
    </location>
</feature>
<feature type="transmembrane region" description="Helical" evidence="12">
    <location>
        <begin position="62"/>
        <end position="82"/>
    </location>
</feature>
<feature type="transmembrane region" description="Helical" evidence="12">
    <location>
        <begin position="144"/>
        <end position="165"/>
    </location>
</feature>
<protein>
    <recommendedName>
        <fullName evidence="10">Xylose transport system permease protein XylH</fullName>
    </recommendedName>
</protein>
<proteinExistence type="predicted"/>
<gene>
    <name evidence="13" type="ORF">FHU37_000161</name>
</gene>
<feature type="region of interest" description="Disordered" evidence="11">
    <location>
        <begin position="1"/>
        <end position="30"/>
    </location>
</feature>
<evidence type="ECO:0000256" key="8">
    <source>
        <dbReference type="ARBA" id="ARBA00023136"/>
    </source>
</evidence>
<dbReference type="InterPro" id="IPR001851">
    <property type="entry name" value="ABC_transp_permease"/>
</dbReference>
<evidence type="ECO:0000256" key="10">
    <source>
        <dbReference type="ARBA" id="ARBA00035686"/>
    </source>
</evidence>
<evidence type="ECO:0000256" key="6">
    <source>
        <dbReference type="ARBA" id="ARBA00022692"/>
    </source>
</evidence>
<dbReference type="Pfam" id="PF02653">
    <property type="entry name" value="BPD_transp_2"/>
    <property type="match status" value="1"/>
</dbReference>
<feature type="transmembrane region" description="Helical" evidence="12">
    <location>
        <begin position="94"/>
        <end position="114"/>
    </location>
</feature>
<sequence length="437" mass="45021">MSQTSQPRRDTAGAPQDTAAAPGVAPAVAAKAPQIDPRLVVRERGLRGWAEETRRRVTSGELGSIPVIIGLIVIWAVFQGLNDRFLSAQNLSNLSVDIVSTGLIAVGIVWVLLLGEIDLSAGSVSGVCAAVLAVLSVNQGVNPVLAVIAAMAVGGVLGLVHGFFFARIGVPAFVVTLAGMLGWNGLQLSVLGPNGSINFPYDGFVGSLTATYFEYQIAAYGLAIVVIAGYLGLSLLGNRRRAAAGIPTRSTEEIAIRTGVLAVLVLAAAWLLNQYMGLPLALVIFIAVVVGMEFVLRRTTFGRQVFAVGGNVEAARRAGIPVARVRMTVFAISGTMAALGGVFAASRIFSASQATGSSTVLMNAIAAAVIGGTSLFGGRGSMYSALIGVLVIQSIASGMALQGISNSVQFMVTGAVLLAAVVIDSVSRRNQRSSGRV</sequence>
<evidence type="ECO:0000256" key="3">
    <source>
        <dbReference type="ARBA" id="ARBA00022475"/>
    </source>
</evidence>
<dbReference type="EMBL" id="JACBZD010000001">
    <property type="protein sequence ID" value="NYI03218.1"/>
    <property type="molecule type" value="Genomic_DNA"/>
</dbReference>
<keyword evidence="5" id="KW-0762">Sugar transport</keyword>
<evidence type="ECO:0000256" key="5">
    <source>
        <dbReference type="ARBA" id="ARBA00022597"/>
    </source>
</evidence>
<evidence type="ECO:0000256" key="7">
    <source>
        <dbReference type="ARBA" id="ARBA00022989"/>
    </source>
</evidence>
<dbReference type="Proteomes" id="UP000567795">
    <property type="component" value="Unassembled WGS sequence"/>
</dbReference>
<dbReference type="CDD" id="cd06579">
    <property type="entry name" value="TM_PBP1_transp_AraH_like"/>
    <property type="match status" value="1"/>
</dbReference>
<keyword evidence="7 12" id="KW-1133">Transmembrane helix</keyword>
<feature type="transmembrane region" description="Helical" evidence="12">
    <location>
        <begin position="355"/>
        <end position="376"/>
    </location>
</feature>
<name>A0A852ZYQ1_9ACTN</name>
<feature type="transmembrane region" description="Helical" evidence="12">
    <location>
        <begin position="278"/>
        <end position="296"/>
    </location>
</feature>
<feature type="transmembrane region" description="Helical" evidence="12">
    <location>
        <begin position="121"/>
        <end position="138"/>
    </location>
</feature>
<feature type="transmembrane region" description="Helical" evidence="12">
    <location>
        <begin position="383"/>
        <end position="401"/>
    </location>
</feature>
<evidence type="ECO:0000256" key="4">
    <source>
        <dbReference type="ARBA" id="ARBA00022519"/>
    </source>
</evidence>
<feature type="transmembrane region" description="Helical" evidence="12">
    <location>
        <begin position="172"/>
        <end position="192"/>
    </location>
</feature>
<keyword evidence="14" id="KW-1185">Reference proteome</keyword>